<feature type="non-terminal residue" evidence="1">
    <location>
        <position position="210"/>
    </location>
</feature>
<reference evidence="1" key="1">
    <citation type="submission" date="2022-03" db="EMBL/GenBank/DDBJ databases">
        <title>Draft genome sequence of Aduncisulcus paluster, a free-living microaerophilic Fornicata.</title>
        <authorList>
            <person name="Yuyama I."/>
            <person name="Kume K."/>
            <person name="Tamura T."/>
            <person name="Inagaki Y."/>
            <person name="Hashimoto T."/>
        </authorList>
    </citation>
    <scope>NUCLEOTIDE SEQUENCE</scope>
    <source>
        <strain evidence="1">NY0171</strain>
    </source>
</reference>
<dbReference type="Gene3D" id="3.30.70.1250">
    <property type="entry name" value="Phosphopentomutase"/>
    <property type="match status" value="1"/>
</dbReference>
<evidence type="ECO:0000313" key="1">
    <source>
        <dbReference type="EMBL" id="GKT36646.1"/>
    </source>
</evidence>
<name>A0ABQ5KX77_9EUKA</name>
<organism evidence="1 2">
    <name type="scientific">Aduncisulcus paluster</name>
    <dbReference type="NCBI Taxonomy" id="2918883"/>
    <lineage>
        <taxon>Eukaryota</taxon>
        <taxon>Metamonada</taxon>
        <taxon>Carpediemonas-like organisms</taxon>
        <taxon>Aduncisulcus</taxon>
    </lineage>
</organism>
<dbReference type="CDD" id="cd16009">
    <property type="entry name" value="PPM"/>
    <property type="match status" value="1"/>
</dbReference>
<feature type="non-terminal residue" evidence="1">
    <location>
        <position position="1"/>
    </location>
</feature>
<dbReference type="Proteomes" id="UP001057375">
    <property type="component" value="Unassembled WGS sequence"/>
</dbReference>
<dbReference type="Gene3D" id="3.40.720.10">
    <property type="entry name" value="Alkaline Phosphatase, subunit A"/>
    <property type="match status" value="1"/>
</dbReference>
<proteinExistence type="predicted"/>
<dbReference type="SUPFAM" id="SSF143856">
    <property type="entry name" value="DeoB insert domain-like"/>
    <property type="match status" value="1"/>
</dbReference>
<accession>A0ABQ5KX77</accession>
<sequence>VSLEYAMFSLGGMHMVKRVIIFVMDSVGIGALPDAEKFGDVGVNTLGNIAKASETFHIPNLKKLGIGNIDGLEMIGPYDNPIAAYGRSLEVSNEPFQTFPEGFPENIIKEFEEKTGRKVLCNKPYSGTEVIADYGEEHMKTGNVIVYTSADSVFQIAAHEEVVPLDELYKMCEIARKIMMGENQLARIIARPFVGELGNFERTANRRDYS</sequence>
<dbReference type="PANTHER" id="PTHR21110">
    <property type="entry name" value="PHOSPHOPENTOMUTASE"/>
    <property type="match status" value="1"/>
</dbReference>
<dbReference type="SUPFAM" id="SSF53649">
    <property type="entry name" value="Alkaline phosphatase-like"/>
    <property type="match status" value="1"/>
</dbReference>
<dbReference type="PANTHER" id="PTHR21110:SF0">
    <property type="entry name" value="PHOSPHOPENTOMUTASE"/>
    <property type="match status" value="1"/>
</dbReference>
<dbReference type="InterPro" id="IPR024052">
    <property type="entry name" value="Phosphopentomutase_DeoB_cap_sf"/>
</dbReference>
<comment type="caution">
    <text evidence="1">The sequence shown here is derived from an EMBL/GenBank/DDBJ whole genome shotgun (WGS) entry which is preliminary data.</text>
</comment>
<dbReference type="InterPro" id="IPR010045">
    <property type="entry name" value="DeoB"/>
</dbReference>
<keyword evidence="2" id="KW-1185">Reference proteome</keyword>
<dbReference type="EMBL" id="BQXS01004221">
    <property type="protein sequence ID" value="GKT36646.1"/>
    <property type="molecule type" value="Genomic_DNA"/>
</dbReference>
<gene>
    <name evidence="1" type="ORF">ADUPG1_003204</name>
</gene>
<dbReference type="InterPro" id="IPR017850">
    <property type="entry name" value="Alkaline_phosphatase_core_sf"/>
</dbReference>
<protein>
    <submittedName>
        <fullName evidence="1">Phosphopentomutase</fullName>
    </submittedName>
</protein>
<evidence type="ECO:0000313" key="2">
    <source>
        <dbReference type="Proteomes" id="UP001057375"/>
    </source>
</evidence>